<reference evidence="2" key="1">
    <citation type="journal article" date="2020" name="Nat. Genet.">
        <title>Genomic diversifications of five Gossypium allopolyploid species and their impact on cotton improvement.</title>
        <authorList>
            <person name="Chen Z.J."/>
            <person name="Sreedasyam A."/>
            <person name="Ando A."/>
            <person name="Song Q."/>
            <person name="De Santiago L.M."/>
            <person name="Hulse-Kemp A.M."/>
            <person name="Ding M."/>
            <person name="Ye W."/>
            <person name="Kirkbride R.C."/>
            <person name="Jenkins J."/>
            <person name="Plott C."/>
            <person name="Lovell J."/>
            <person name="Lin Y.M."/>
            <person name="Vaughn R."/>
            <person name="Liu B."/>
            <person name="Simpson S."/>
            <person name="Scheffler B.E."/>
            <person name="Wen L."/>
            <person name="Saski C.A."/>
            <person name="Grover C.E."/>
            <person name="Hu G."/>
            <person name="Conover J.L."/>
            <person name="Carlson J.W."/>
            <person name="Shu S."/>
            <person name="Boston L.B."/>
            <person name="Williams M."/>
            <person name="Peterson D.G."/>
            <person name="McGee K."/>
            <person name="Jones D.C."/>
            <person name="Wendel J.F."/>
            <person name="Stelly D.M."/>
            <person name="Grimwood J."/>
            <person name="Schmutz J."/>
        </authorList>
    </citation>
    <scope>NUCLEOTIDE SEQUENCE [LARGE SCALE GENOMIC DNA]</scope>
    <source>
        <strain evidence="2">cv. 3-79</strain>
    </source>
</reference>
<proteinExistence type="predicted"/>
<keyword evidence="2" id="KW-1185">Reference proteome</keyword>
<accession>A0A5J5NLC7</accession>
<dbReference type="EMBL" id="CM018227">
    <property type="protein sequence ID" value="KAB1995073.1"/>
    <property type="molecule type" value="Genomic_DNA"/>
</dbReference>
<evidence type="ECO:0000313" key="2">
    <source>
        <dbReference type="Proteomes" id="UP000327439"/>
    </source>
</evidence>
<organism evidence="1 2">
    <name type="scientific">Gossypium barbadense</name>
    <name type="common">Sea Island cotton</name>
    <name type="synonym">Hibiscus barbadensis</name>
    <dbReference type="NCBI Taxonomy" id="3634"/>
    <lineage>
        <taxon>Eukaryota</taxon>
        <taxon>Viridiplantae</taxon>
        <taxon>Streptophyta</taxon>
        <taxon>Embryophyta</taxon>
        <taxon>Tracheophyta</taxon>
        <taxon>Spermatophyta</taxon>
        <taxon>Magnoliopsida</taxon>
        <taxon>eudicotyledons</taxon>
        <taxon>Gunneridae</taxon>
        <taxon>Pentapetalae</taxon>
        <taxon>rosids</taxon>
        <taxon>malvids</taxon>
        <taxon>Malvales</taxon>
        <taxon>Malvaceae</taxon>
        <taxon>Malvoideae</taxon>
        <taxon>Gossypium</taxon>
    </lineage>
</organism>
<dbReference type="AlphaFoldDB" id="A0A5J5NLC7"/>
<sequence>MSTARHHCSCLQMFVERTWRSPPRDVRRLEASLEARRLMLGFRNPSFSINFGPRLGISYWARY</sequence>
<gene>
    <name evidence="1" type="ORF">ES319_D13G136600v1</name>
</gene>
<name>A0A5J5NLC7_GOSBA</name>
<protein>
    <submittedName>
        <fullName evidence="1">Uncharacterized protein</fullName>
    </submittedName>
</protein>
<evidence type="ECO:0000313" key="1">
    <source>
        <dbReference type="EMBL" id="KAB1995073.1"/>
    </source>
</evidence>
<dbReference type="Proteomes" id="UP000327439">
    <property type="component" value="Chromosome D13"/>
</dbReference>